<evidence type="ECO:0000256" key="2">
    <source>
        <dbReference type="SAM" id="SignalP"/>
    </source>
</evidence>
<dbReference type="GO" id="GO:0005829">
    <property type="term" value="C:cytosol"/>
    <property type="evidence" value="ECO:0007669"/>
    <property type="project" value="TreeGrafter"/>
</dbReference>
<sequence>MRISARTQYALRAMVALAAAGGLMHAEQIATEQRIPRRFCDNILLHLRRVGLIHSQRGPEGGYWLARPPEKISLADVIRVTEGVEPPAGDFPGAAAPLAEIWARLHDHEHALLSEITLAHIVEAPAGLPLAERIDEWPRPDGRS</sequence>
<dbReference type="PROSITE" id="PS51197">
    <property type="entry name" value="HTH_RRF2_2"/>
    <property type="match status" value="1"/>
</dbReference>
<dbReference type="Gene3D" id="1.10.10.10">
    <property type="entry name" value="Winged helix-like DNA-binding domain superfamily/Winged helix DNA-binding domain"/>
    <property type="match status" value="1"/>
</dbReference>
<evidence type="ECO:0000313" key="4">
    <source>
        <dbReference type="Proteomes" id="UP000578449"/>
    </source>
</evidence>
<dbReference type="GO" id="GO:0003677">
    <property type="term" value="F:DNA binding"/>
    <property type="evidence" value="ECO:0007669"/>
    <property type="project" value="UniProtKB-KW"/>
</dbReference>
<name>A0A840P7I8_9ACTN</name>
<evidence type="ECO:0000256" key="1">
    <source>
        <dbReference type="ARBA" id="ARBA00023125"/>
    </source>
</evidence>
<feature type="signal peptide" evidence="2">
    <location>
        <begin position="1"/>
        <end position="18"/>
    </location>
</feature>
<gene>
    <name evidence="3" type="ORF">HNP84_003126</name>
</gene>
<comment type="caution">
    <text evidence="3">The sequence shown here is derived from an EMBL/GenBank/DDBJ whole genome shotgun (WGS) entry which is preliminary data.</text>
</comment>
<feature type="chain" id="PRO_5039103182" evidence="2">
    <location>
        <begin position="19"/>
        <end position="144"/>
    </location>
</feature>
<keyword evidence="1" id="KW-0238">DNA-binding</keyword>
<keyword evidence="2" id="KW-0732">Signal</keyword>
<accession>A0A840P7I8</accession>
<keyword evidence="4" id="KW-1185">Reference proteome</keyword>
<dbReference type="PANTHER" id="PTHR33221:SF5">
    <property type="entry name" value="HTH-TYPE TRANSCRIPTIONAL REGULATOR ISCR"/>
    <property type="match status" value="1"/>
</dbReference>
<dbReference type="PROSITE" id="PS01332">
    <property type="entry name" value="HTH_RRF2_1"/>
    <property type="match status" value="1"/>
</dbReference>
<dbReference type="RefSeq" id="WP_185050373.1">
    <property type="nucleotide sequence ID" value="NZ_BAABIX010000001.1"/>
</dbReference>
<dbReference type="GO" id="GO:0003700">
    <property type="term" value="F:DNA-binding transcription factor activity"/>
    <property type="evidence" value="ECO:0007669"/>
    <property type="project" value="TreeGrafter"/>
</dbReference>
<dbReference type="InterPro" id="IPR036388">
    <property type="entry name" value="WH-like_DNA-bd_sf"/>
</dbReference>
<dbReference type="NCBIfam" id="TIGR00738">
    <property type="entry name" value="rrf2_super"/>
    <property type="match status" value="1"/>
</dbReference>
<dbReference type="InterPro" id="IPR030489">
    <property type="entry name" value="TR_Rrf2-type_CS"/>
</dbReference>
<reference evidence="3 4" key="1">
    <citation type="submission" date="2020-08" db="EMBL/GenBank/DDBJ databases">
        <title>Genomic Encyclopedia of Type Strains, Phase IV (KMG-IV): sequencing the most valuable type-strain genomes for metagenomic binning, comparative biology and taxonomic classification.</title>
        <authorList>
            <person name="Goeker M."/>
        </authorList>
    </citation>
    <scope>NUCLEOTIDE SEQUENCE [LARGE SCALE GENOMIC DNA]</scope>
    <source>
        <strain evidence="3 4">DSM 45615</strain>
    </source>
</reference>
<dbReference type="EMBL" id="JACHGN010000006">
    <property type="protein sequence ID" value="MBB5133400.1"/>
    <property type="molecule type" value="Genomic_DNA"/>
</dbReference>
<evidence type="ECO:0000313" key="3">
    <source>
        <dbReference type="EMBL" id="MBB5133400.1"/>
    </source>
</evidence>
<dbReference type="InterPro" id="IPR000944">
    <property type="entry name" value="Tscrpt_reg_Rrf2"/>
</dbReference>
<organism evidence="3 4">
    <name type="scientific">Thermocatellispora tengchongensis</name>
    <dbReference type="NCBI Taxonomy" id="1073253"/>
    <lineage>
        <taxon>Bacteria</taxon>
        <taxon>Bacillati</taxon>
        <taxon>Actinomycetota</taxon>
        <taxon>Actinomycetes</taxon>
        <taxon>Streptosporangiales</taxon>
        <taxon>Streptosporangiaceae</taxon>
        <taxon>Thermocatellispora</taxon>
    </lineage>
</organism>
<dbReference type="Pfam" id="PF02082">
    <property type="entry name" value="Rrf2"/>
    <property type="match status" value="1"/>
</dbReference>
<dbReference type="PANTHER" id="PTHR33221">
    <property type="entry name" value="WINGED HELIX-TURN-HELIX TRANSCRIPTIONAL REGULATOR, RRF2 FAMILY"/>
    <property type="match status" value="1"/>
</dbReference>
<dbReference type="InterPro" id="IPR036390">
    <property type="entry name" value="WH_DNA-bd_sf"/>
</dbReference>
<dbReference type="SUPFAM" id="SSF46785">
    <property type="entry name" value="Winged helix' DNA-binding domain"/>
    <property type="match status" value="1"/>
</dbReference>
<proteinExistence type="predicted"/>
<dbReference type="Proteomes" id="UP000578449">
    <property type="component" value="Unassembled WGS sequence"/>
</dbReference>
<dbReference type="AlphaFoldDB" id="A0A840P7I8"/>
<protein>
    <submittedName>
        <fullName evidence="3">Rrf2 family protein</fullName>
    </submittedName>
</protein>